<dbReference type="EMBL" id="JANPWB010000013">
    <property type="protein sequence ID" value="KAJ1105922.1"/>
    <property type="molecule type" value="Genomic_DNA"/>
</dbReference>
<gene>
    <name evidence="2" type="ORF">NDU88_003325</name>
</gene>
<evidence type="ECO:0000313" key="3">
    <source>
        <dbReference type="Proteomes" id="UP001066276"/>
    </source>
</evidence>
<sequence>MGPGARRPGFRAGRAVTGRGSPRSRQRGAGQRRMGAVLCQGRGRVRTSALRVVQRGGPGAPGQLGAPAVGEIPWAGCGRSLVQDSDANGVVVRRRDRMLRLLLNSLAPSTQQAYVRAWREFTRSGACRRDDEREI</sequence>
<proteinExistence type="predicted"/>
<dbReference type="Proteomes" id="UP001066276">
    <property type="component" value="Chromosome 9"/>
</dbReference>
<reference evidence="2" key="1">
    <citation type="journal article" date="2022" name="bioRxiv">
        <title>Sequencing and chromosome-scale assembly of the giantPleurodeles waltlgenome.</title>
        <authorList>
            <person name="Brown T."/>
            <person name="Elewa A."/>
            <person name="Iarovenko S."/>
            <person name="Subramanian E."/>
            <person name="Araus A.J."/>
            <person name="Petzold A."/>
            <person name="Susuki M."/>
            <person name="Suzuki K.-i.T."/>
            <person name="Hayashi T."/>
            <person name="Toyoda A."/>
            <person name="Oliveira C."/>
            <person name="Osipova E."/>
            <person name="Leigh N.D."/>
            <person name="Simon A."/>
            <person name="Yun M.H."/>
        </authorList>
    </citation>
    <scope>NUCLEOTIDE SEQUENCE</scope>
    <source>
        <strain evidence="2">20211129_DDA</strain>
        <tissue evidence="2">Liver</tissue>
    </source>
</reference>
<protein>
    <submittedName>
        <fullName evidence="2">Uncharacterized protein</fullName>
    </submittedName>
</protein>
<evidence type="ECO:0000313" key="2">
    <source>
        <dbReference type="EMBL" id="KAJ1105922.1"/>
    </source>
</evidence>
<comment type="caution">
    <text evidence="2">The sequence shown here is derived from an EMBL/GenBank/DDBJ whole genome shotgun (WGS) entry which is preliminary data.</text>
</comment>
<feature type="region of interest" description="Disordered" evidence="1">
    <location>
        <begin position="1"/>
        <end position="34"/>
    </location>
</feature>
<keyword evidence="3" id="KW-1185">Reference proteome</keyword>
<evidence type="ECO:0000256" key="1">
    <source>
        <dbReference type="SAM" id="MobiDB-lite"/>
    </source>
</evidence>
<organism evidence="2 3">
    <name type="scientific">Pleurodeles waltl</name>
    <name type="common">Iberian ribbed newt</name>
    <dbReference type="NCBI Taxonomy" id="8319"/>
    <lineage>
        <taxon>Eukaryota</taxon>
        <taxon>Metazoa</taxon>
        <taxon>Chordata</taxon>
        <taxon>Craniata</taxon>
        <taxon>Vertebrata</taxon>
        <taxon>Euteleostomi</taxon>
        <taxon>Amphibia</taxon>
        <taxon>Batrachia</taxon>
        <taxon>Caudata</taxon>
        <taxon>Salamandroidea</taxon>
        <taxon>Salamandridae</taxon>
        <taxon>Pleurodelinae</taxon>
        <taxon>Pleurodeles</taxon>
    </lineage>
</organism>
<dbReference type="AlphaFoldDB" id="A0AAV7MRG9"/>
<accession>A0AAV7MRG9</accession>
<name>A0AAV7MRG9_PLEWA</name>